<evidence type="ECO:0000256" key="1">
    <source>
        <dbReference type="SAM" id="SignalP"/>
    </source>
</evidence>
<gene>
    <name evidence="2" type="ordered locus">AS9A_2852</name>
</gene>
<dbReference type="RefSeq" id="WP_013807648.1">
    <property type="nucleotide sequence ID" value="NC_015564.1"/>
</dbReference>
<evidence type="ECO:0000313" key="2">
    <source>
        <dbReference type="EMBL" id="AEF41299.1"/>
    </source>
</evidence>
<dbReference type="KEGG" id="asd:AS9A_2852"/>
<sequence>MKTLIRTSAVSAILASSILLTGPLANAQDLSSTLSIGSIELMSNLPYYGYSPYYWGYGYGYVPQVFDLGGLAIGEGAGIARDAITTIPQLLPW</sequence>
<name>F6EJ67_HOYSD</name>
<reference evidence="2 3" key="1">
    <citation type="journal article" date="2011" name="J. Bacteriol.">
        <title>Complete genome sequence of Amycolicicoccus subflavus DQS3-9A1T, an actinomycete isolated from crude oil-polluted soil.</title>
        <authorList>
            <person name="Cai M."/>
            <person name="Chen W.M."/>
            <person name="Nie Y."/>
            <person name="Chi C.Q."/>
            <person name="Wang Y.N."/>
            <person name="Tang Y.Q."/>
            <person name="Li G.Y."/>
            <person name="Wu X.L."/>
        </authorList>
    </citation>
    <scope>NUCLEOTIDE SEQUENCE [LARGE SCALE GENOMIC DNA]</scope>
    <source>
        <strain evidence="3">DSM 45089 / DQS3-9A1</strain>
    </source>
</reference>
<keyword evidence="3" id="KW-1185">Reference proteome</keyword>
<evidence type="ECO:0000313" key="3">
    <source>
        <dbReference type="Proteomes" id="UP000009235"/>
    </source>
</evidence>
<dbReference type="AlphaFoldDB" id="F6EJ67"/>
<accession>F6EJ67</accession>
<protein>
    <submittedName>
        <fullName evidence="2">Uncharacterized protein</fullName>
    </submittedName>
</protein>
<feature type="chain" id="PRO_5003335266" evidence="1">
    <location>
        <begin position="28"/>
        <end position="93"/>
    </location>
</feature>
<dbReference type="EMBL" id="CP002786">
    <property type="protein sequence ID" value="AEF41299.1"/>
    <property type="molecule type" value="Genomic_DNA"/>
</dbReference>
<dbReference type="Proteomes" id="UP000009235">
    <property type="component" value="Chromosome"/>
</dbReference>
<organism evidence="2 3">
    <name type="scientific">Hoyosella subflava (strain DSM 45089 / JCM 17490 / NBRC 109087 / DQS3-9A1)</name>
    <name type="common">Amycolicicoccus subflavus</name>
    <dbReference type="NCBI Taxonomy" id="443218"/>
    <lineage>
        <taxon>Bacteria</taxon>
        <taxon>Bacillati</taxon>
        <taxon>Actinomycetota</taxon>
        <taxon>Actinomycetes</taxon>
        <taxon>Mycobacteriales</taxon>
        <taxon>Hoyosellaceae</taxon>
        <taxon>Hoyosella</taxon>
    </lineage>
</organism>
<feature type="signal peptide" evidence="1">
    <location>
        <begin position="1"/>
        <end position="27"/>
    </location>
</feature>
<proteinExistence type="predicted"/>
<keyword evidence="1" id="KW-0732">Signal</keyword>
<dbReference type="HOGENOM" id="CLU_2393408_0_0_11"/>